<gene>
    <name evidence="1" type="ORF">ALC53_09475</name>
</gene>
<evidence type="ECO:0000313" key="1">
    <source>
        <dbReference type="EMBL" id="KYM80076.1"/>
    </source>
</evidence>
<evidence type="ECO:0000313" key="2">
    <source>
        <dbReference type="Proteomes" id="UP000078540"/>
    </source>
</evidence>
<organism evidence="1 2">
    <name type="scientific">Atta colombica</name>
    <dbReference type="NCBI Taxonomy" id="520822"/>
    <lineage>
        <taxon>Eukaryota</taxon>
        <taxon>Metazoa</taxon>
        <taxon>Ecdysozoa</taxon>
        <taxon>Arthropoda</taxon>
        <taxon>Hexapoda</taxon>
        <taxon>Insecta</taxon>
        <taxon>Pterygota</taxon>
        <taxon>Neoptera</taxon>
        <taxon>Endopterygota</taxon>
        <taxon>Hymenoptera</taxon>
        <taxon>Apocrita</taxon>
        <taxon>Aculeata</taxon>
        <taxon>Formicoidea</taxon>
        <taxon>Formicidae</taxon>
        <taxon>Myrmicinae</taxon>
        <taxon>Atta</taxon>
    </lineage>
</organism>
<dbReference type="AlphaFoldDB" id="A0A151I1U1"/>
<keyword evidence="2" id="KW-1185">Reference proteome</keyword>
<name>A0A151I1U1_9HYME</name>
<dbReference type="Proteomes" id="UP000078540">
    <property type="component" value="Unassembled WGS sequence"/>
</dbReference>
<protein>
    <submittedName>
        <fullName evidence="1">Uncharacterized protein</fullName>
    </submittedName>
</protein>
<reference evidence="1 2" key="1">
    <citation type="submission" date="2015-09" db="EMBL/GenBank/DDBJ databases">
        <title>Atta colombica WGS genome.</title>
        <authorList>
            <person name="Nygaard S."/>
            <person name="Hu H."/>
            <person name="Boomsma J."/>
            <person name="Zhang G."/>
        </authorList>
    </citation>
    <scope>NUCLEOTIDE SEQUENCE [LARGE SCALE GENOMIC DNA]</scope>
    <source>
        <strain evidence="1">Treedump-2</strain>
        <tissue evidence="1">Whole body</tissue>
    </source>
</reference>
<sequence>MAQQFQTLTRQQLEFANFLTELKECSYLITKVSLDMPVKDLERASLHLFLYSLMPDASGSNEGSNHNLRSHSPIAQTITLLTSQISPFAGAEDEDIEL</sequence>
<accession>A0A151I1U1</accession>
<proteinExistence type="predicted"/>
<dbReference type="EMBL" id="KQ976576">
    <property type="protein sequence ID" value="KYM80076.1"/>
    <property type="molecule type" value="Genomic_DNA"/>
</dbReference>